<feature type="transmembrane region" description="Helical" evidence="11">
    <location>
        <begin position="231"/>
        <end position="255"/>
    </location>
</feature>
<feature type="domain" description="ABC3 transporter permease C-terminal" evidence="12">
    <location>
        <begin position="235"/>
        <end position="346"/>
    </location>
</feature>
<name>A0A5N1I6R7_LACJE</name>
<dbReference type="PANTHER" id="PTHR43738:SF1">
    <property type="entry name" value="HEMIN TRANSPORT SYSTEM PERMEASE PROTEIN HRTB-RELATED"/>
    <property type="match status" value="1"/>
</dbReference>
<evidence type="ECO:0000259" key="12">
    <source>
        <dbReference type="Pfam" id="PF02687"/>
    </source>
</evidence>
<evidence type="ECO:0000256" key="3">
    <source>
        <dbReference type="ARBA" id="ARBA00011131"/>
    </source>
</evidence>
<accession>A0A5N1I6R7</accession>
<organism evidence="13 15">
    <name type="scientific">Lactobacillus jensenii</name>
    <dbReference type="NCBI Taxonomy" id="109790"/>
    <lineage>
        <taxon>Bacteria</taxon>
        <taxon>Bacillati</taxon>
        <taxon>Bacillota</taxon>
        <taxon>Bacilli</taxon>
        <taxon>Lactobacillales</taxon>
        <taxon>Lactobacillaceae</taxon>
        <taxon>Lactobacillus</taxon>
    </lineage>
</organism>
<sequence length="352" mass="38648">MYLAFKEIKKEKLRYGLIVFMIFLISYLIFILSGLAFGLASENTQAIYAWQTRKVVLNQNSNISLSQSLLTKQDIPNKLSTNEALVGQTPLVIKNKKKATISAQFVGIKASQYIYKNLVITSGRKAKSKNEVVVSQILKNKGYKLGDKLTLNGSTDKYKIVGFTKNAMINIAPIIYGNLATWRKLRSVNNEIVASGIISKKSDFKVNSKNVKTYSVKTFVNKLPGYSAQNLTFGLMIGFLFIISLIIVAVFLYILTMQKLPNFAVMRAQGIPSKTLIGFTVSQSFILVLFASLLALVLMELTVLTLPAAVPMQFSPTIAIAGLLGMLIMGVIGSLIPVRSILKVDPTMAIGG</sequence>
<dbReference type="Proteomes" id="UP000327236">
    <property type="component" value="Unassembled WGS sequence"/>
</dbReference>
<keyword evidence="8 11" id="KW-1133">Transmembrane helix</keyword>
<reference evidence="13 15" key="1">
    <citation type="submission" date="2019-09" db="EMBL/GenBank/DDBJ databases">
        <title>Draft genome sequence assemblies of isolates from the urinary tract.</title>
        <authorList>
            <person name="Mores C.R."/>
            <person name="Putonti C."/>
            <person name="Wolfe A.J."/>
        </authorList>
    </citation>
    <scope>NUCLEOTIDE SEQUENCE [LARGE SCALE GENOMIC DNA]</scope>
    <source>
        <strain evidence="13 15">UMB246</strain>
    </source>
</reference>
<dbReference type="PANTHER" id="PTHR43738">
    <property type="entry name" value="ABC TRANSPORTER, MEMBRANE PROTEIN"/>
    <property type="match status" value="1"/>
</dbReference>
<keyword evidence="5" id="KW-0813">Transport</keyword>
<reference evidence="14 16" key="2">
    <citation type="submission" date="2024-04" db="EMBL/GenBank/DDBJ databases">
        <title>Three lactobacilli isolated from voided urine samples from females with type 2 diabetes.</title>
        <authorList>
            <person name="Kula A."/>
            <person name="Stegman N."/>
            <person name="Putonti C."/>
        </authorList>
    </citation>
    <scope>NUCLEOTIDE SEQUENCE [LARGE SCALE GENOMIC DNA]</scope>
    <source>
        <strain evidence="14 16">1855</strain>
    </source>
</reference>
<evidence type="ECO:0000313" key="16">
    <source>
        <dbReference type="Proteomes" id="UP001385848"/>
    </source>
</evidence>
<dbReference type="Pfam" id="PF02687">
    <property type="entry name" value="FtsX"/>
    <property type="match status" value="1"/>
</dbReference>
<evidence type="ECO:0000256" key="7">
    <source>
        <dbReference type="ARBA" id="ARBA00022692"/>
    </source>
</evidence>
<evidence type="ECO:0000256" key="8">
    <source>
        <dbReference type="ARBA" id="ARBA00022989"/>
    </source>
</evidence>
<gene>
    <name evidence="14" type="ORF">AAC431_05600</name>
    <name evidence="13" type="ORF">F6H94_07280</name>
</gene>
<protein>
    <recommendedName>
        <fullName evidence="4">Putative hemin transport system permease protein HrtB</fullName>
    </recommendedName>
</protein>
<keyword evidence="9 11" id="KW-0472">Membrane</keyword>
<dbReference type="GeneID" id="31743627"/>
<keyword evidence="16" id="KW-1185">Reference proteome</keyword>
<keyword evidence="7 11" id="KW-0812">Transmembrane</keyword>
<feature type="transmembrane region" description="Helical" evidence="11">
    <location>
        <begin position="318"/>
        <end position="338"/>
    </location>
</feature>
<dbReference type="GO" id="GO:0005886">
    <property type="term" value="C:plasma membrane"/>
    <property type="evidence" value="ECO:0007669"/>
    <property type="project" value="UniProtKB-SubCell"/>
</dbReference>
<dbReference type="RefSeq" id="WP_006587765.1">
    <property type="nucleotide sequence ID" value="NZ_CATOUV010000001.1"/>
</dbReference>
<keyword evidence="6" id="KW-1003">Cell membrane</keyword>
<comment type="caution">
    <text evidence="13">The sequence shown here is derived from an EMBL/GenBank/DDBJ whole genome shotgun (WGS) entry which is preliminary data.</text>
</comment>
<evidence type="ECO:0000256" key="6">
    <source>
        <dbReference type="ARBA" id="ARBA00022475"/>
    </source>
</evidence>
<feature type="transmembrane region" description="Helical" evidence="11">
    <location>
        <begin position="276"/>
        <end position="298"/>
    </location>
</feature>
<comment type="function">
    <text evidence="10">Part of the ABC transporter complex hrt involved in hemin import. Responsible for the translocation of the substrate across the membrane.</text>
</comment>
<comment type="similarity">
    <text evidence="2">Belongs to the ABC-4 integral membrane protein family. HrtB subfamily.</text>
</comment>
<evidence type="ECO:0000256" key="4">
    <source>
        <dbReference type="ARBA" id="ARBA00016962"/>
    </source>
</evidence>
<feature type="transmembrane region" description="Helical" evidence="11">
    <location>
        <begin position="15"/>
        <end position="39"/>
    </location>
</feature>
<dbReference type="EMBL" id="VYWW01000036">
    <property type="protein sequence ID" value="KAA9320948.1"/>
    <property type="molecule type" value="Genomic_DNA"/>
</dbReference>
<dbReference type="InterPro" id="IPR003838">
    <property type="entry name" value="ABC3_permease_C"/>
</dbReference>
<dbReference type="KEGG" id="lje:BUE77_07825"/>
<dbReference type="AlphaFoldDB" id="A0A5N1I6R7"/>
<evidence type="ECO:0000256" key="9">
    <source>
        <dbReference type="ARBA" id="ARBA00023136"/>
    </source>
</evidence>
<dbReference type="EMBL" id="JBBVUL010000009">
    <property type="protein sequence ID" value="MEL0565399.1"/>
    <property type="molecule type" value="Genomic_DNA"/>
</dbReference>
<comment type="subcellular location">
    <subcellularLocation>
        <location evidence="1">Cell membrane</location>
        <topology evidence="1">Multi-pass membrane protein</topology>
    </subcellularLocation>
</comment>
<proteinExistence type="inferred from homology"/>
<evidence type="ECO:0000256" key="11">
    <source>
        <dbReference type="SAM" id="Phobius"/>
    </source>
</evidence>
<dbReference type="InterPro" id="IPR051125">
    <property type="entry name" value="ABC-4/HrtB_transporter"/>
</dbReference>
<evidence type="ECO:0000256" key="1">
    <source>
        <dbReference type="ARBA" id="ARBA00004651"/>
    </source>
</evidence>
<evidence type="ECO:0000313" key="15">
    <source>
        <dbReference type="Proteomes" id="UP000327236"/>
    </source>
</evidence>
<evidence type="ECO:0000313" key="13">
    <source>
        <dbReference type="EMBL" id="KAA9320948.1"/>
    </source>
</evidence>
<comment type="subunit">
    <text evidence="3">The complex is composed of two ATP-binding proteins (HrtA), two transmembrane proteins (HrtB) and a solute-binding protein.</text>
</comment>
<dbReference type="Proteomes" id="UP001385848">
    <property type="component" value="Unassembled WGS sequence"/>
</dbReference>
<evidence type="ECO:0000313" key="14">
    <source>
        <dbReference type="EMBL" id="MEL0565399.1"/>
    </source>
</evidence>
<evidence type="ECO:0000256" key="5">
    <source>
        <dbReference type="ARBA" id="ARBA00022448"/>
    </source>
</evidence>
<evidence type="ECO:0000256" key="10">
    <source>
        <dbReference type="ARBA" id="ARBA00024973"/>
    </source>
</evidence>
<dbReference type="OrthoDB" id="384327at2"/>
<evidence type="ECO:0000256" key="2">
    <source>
        <dbReference type="ARBA" id="ARBA00008697"/>
    </source>
</evidence>